<evidence type="ECO:0000313" key="2">
    <source>
        <dbReference type="EMBL" id="RXH55854.1"/>
    </source>
</evidence>
<reference evidence="2 3" key="1">
    <citation type="submission" date="2018-11" db="EMBL/GenBank/DDBJ databases">
        <authorList>
            <person name="Mardanov A.V."/>
            <person name="Ravin N.V."/>
            <person name="Dedysh S.N."/>
        </authorList>
    </citation>
    <scope>NUCLEOTIDE SEQUENCE [LARGE SCALE GENOMIC DNA]</scope>
    <source>
        <strain evidence="2 3">AF10</strain>
    </source>
</reference>
<feature type="chain" id="PRO_5020668885" description="DUF1223 domain-containing protein" evidence="1">
    <location>
        <begin position="18"/>
        <end position="269"/>
    </location>
</feature>
<evidence type="ECO:0008006" key="4">
    <source>
        <dbReference type="Google" id="ProtNLM"/>
    </source>
</evidence>
<dbReference type="SUPFAM" id="SSF52833">
    <property type="entry name" value="Thioredoxin-like"/>
    <property type="match status" value="1"/>
</dbReference>
<dbReference type="AlphaFoldDB" id="A0A4V1L5I2"/>
<dbReference type="Pfam" id="PF06764">
    <property type="entry name" value="DUF1223"/>
    <property type="match status" value="1"/>
</dbReference>
<feature type="signal peptide" evidence="1">
    <location>
        <begin position="1"/>
        <end position="17"/>
    </location>
</feature>
<evidence type="ECO:0000313" key="3">
    <source>
        <dbReference type="Proteomes" id="UP000289437"/>
    </source>
</evidence>
<comment type="caution">
    <text evidence="2">The sequence shown here is derived from an EMBL/GenBank/DDBJ whole genome shotgun (WGS) entry which is preliminary data.</text>
</comment>
<evidence type="ECO:0000256" key="1">
    <source>
        <dbReference type="SAM" id="SignalP"/>
    </source>
</evidence>
<dbReference type="OrthoDB" id="9808254at2"/>
<dbReference type="EMBL" id="RDSM01000002">
    <property type="protein sequence ID" value="RXH55854.1"/>
    <property type="molecule type" value="Genomic_DNA"/>
</dbReference>
<gene>
    <name evidence="2" type="ORF">GRAN_2711</name>
</gene>
<protein>
    <recommendedName>
        <fullName evidence="4">DUF1223 domain-containing protein</fullName>
    </recommendedName>
</protein>
<proteinExistence type="predicted"/>
<dbReference type="InterPro" id="IPR036249">
    <property type="entry name" value="Thioredoxin-like_sf"/>
</dbReference>
<dbReference type="PANTHER" id="PTHR36057:SF1">
    <property type="entry name" value="LIPOPROTEIN LIPID ATTACHMENT SITE-LIKE PROTEIN, PUTATIVE (DUF1223)-RELATED"/>
    <property type="match status" value="1"/>
</dbReference>
<reference evidence="3" key="2">
    <citation type="submission" date="2019-02" db="EMBL/GenBank/DDBJ databases">
        <title>Granulicella sibirica sp. nov., a psychrotolerant acidobacterium isolated from an organic soil layer in forested tundra, West Siberia.</title>
        <authorList>
            <person name="Oshkin I.Y."/>
            <person name="Kulichevskaya I.S."/>
            <person name="Rijpstra W.I.C."/>
            <person name="Sinninghe Damste J.S."/>
            <person name="Rakitin A.L."/>
            <person name="Ravin N.V."/>
            <person name="Dedysh S.N."/>
        </authorList>
    </citation>
    <scope>NUCLEOTIDE SEQUENCE [LARGE SCALE GENOMIC DNA]</scope>
    <source>
        <strain evidence="3">AF10</strain>
    </source>
</reference>
<organism evidence="2 3">
    <name type="scientific">Granulicella sibirica</name>
    <dbReference type="NCBI Taxonomy" id="2479048"/>
    <lineage>
        <taxon>Bacteria</taxon>
        <taxon>Pseudomonadati</taxon>
        <taxon>Acidobacteriota</taxon>
        <taxon>Terriglobia</taxon>
        <taxon>Terriglobales</taxon>
        <taxon>Acidobacteriaceae</taxon>
        <taxon>Granulicella</taxon>
    </lineage>
</organism>
<dbReference type="PANTHER" id="PTHR36057">
    <property type="match status" value="1"/>
</dbReference>
<keyword evidence="1" id="KW-0732">Signal</keyword>
<dbReference type="RefSeq" id="WP_128913429.1">
    <property type="nucleotide sequence ID" value="NZ_RDSM01000002.1"/>
</dbReference>
<sequence>MPLRIYATALLLSSVLAAGQSSRTPVLVELFTSEGCSSCPPADALLARLERDQPIASANVIVLSEHVDYWDQLGWRDRFSSHATTERQSRYSNRFDLPDIYTPQMVVDGQSQFNGSDPHAASRAIAQAAAHPRAVALRLEPLTLTGKMLSATLHVSSPATADADLYAAIVDPEDITQVRNGENGGKTLRHVGVVRSLTRIGTLRDLNGGPVAFALGTTGFGRPIRLVVFAQSPNQGVILGVVASNLLTSDQKSLALVRSHPGNIGGSRN</sequence>
<accession>A0A4V1L5I2</accession>
<dbReference type="InterPro" id="IPR010634">
    <property type="entry name" value="DUF1223"/>
</dbReference>
<dbReference type="Proteomes" id="UP000289437">
    <property type="component" value="Unassembled WGS sequence"/>
</dbReference>
<keyword evidence="3" id="KW-1185">Reference proteome</keyword>
<name>A0A4V1L5I2_9BACT</name>